<name>A0AAU8VIF9_NEILA</name>
<gene>
    <name evidence="3" type="ORF">B2G52_09480</name>
</gene>
<evidence type="ECO:0000259" key="1">
    <source>
        <dbReference type="Pfam" id="PF15657"/>
    </source>
</evidence>
<dbReference type="EMBL" id="CP019894">
    <property type="protein sequence ID" value="ARB05078.1"/>
    <property type="molecule type" value="Genomic_DNA"/>
</dbReference>
<feature type="domain" description="DUF6862" evidence="2">
    <location>
        <begin position="24"/>
        <end position="63"/>
    </location>
</feature>
<dbReference type="InterPro" id="IPR028048">
    <property type="entry name" value="Tox-HNH-EHHH"/>
</dbReference>
<dbReference type="AlphaFoldDB" id="A0AAU8VIF9"/>
<dbReference type="Pfam" id="PF21726">
    <property type="entry name" value="DUF6862"/>
    <property type="match status" value="1"/>
</dbReference>
<evidence type="ECO:0000313" key="4">
    <source>
        <dbReference type="Proteomes" id="UP000191249"/>
    </source>
</evidence>
<evidence type="ECO:0000259" key="2">
    <source>
        <dbReference type="Pfam" id="PF21726"/>
    </source>
</evidence>
<accession>A0AAU8VIF9</accession>
<feature type="domain" description="HNH/Endo VII superfamily nuclease toxins" evidence="1">
    <location>
        <begin position="68"/>
        <end position="118"/>
    </location>
</feature>
<sequence>MLLSAQVGGVLGQNAVENNYLTREELNAQVDAAVACRKGDKAACAEQKRLERPNKERDLRLLAGRTLFSTEYLFIVNGKGYVIQDHSVGHNFGDLNGIGNQHAHFNLKKLNLNTYTTNETIDIETWKAEQNIPHNRQTYGISPITGIPGHLYTKPSPHADPKEHFFERIFNMKNGNRGKTKK</sequence>
<protein>
    <submittedName>
        <fullName evidence="3">Uncharacterized protein</fullName>
    </submittedName>
</protein>
<proteinExistence type="predicted"/>
<evidence type="ECO:0000313" key="3">
    <source>
        <dbReference type="EMBL" id="ARB05078.1"/>
    </source>
</evidence>
<reference evidence="3 4" key="1">
    <citation type="submission" date="2017-03" db="EMBL/GenBank/DDBJ databases">
        <title>N. lactamica Y92-1009 whole genome sequence.</title>
        <authorList>
            <person name="Pandey A.K."/>
            <person name="Read R.C."/>
        </authorList>
    </citation>
    <scope>NUCLEOTIDE SEQUENCE [LARGE SCALE GENOMIC DNA]</scope>
    <source>
        <strain evidence="3 4">Y92-1009</strain>
    </source>
</reference>
<dbReference type="Proteomes" id="UP000191249">
    <property type="component" value="Chromosome"/>
</dbReference>
<organism evidence="3 4">
    <name type="scientific">Neisseria lactamica</name>
    <dbReference type="NCBI Taxonomy" id="486"/>
    <lineage>
        <taxon>Bacteria</taxon>
        <taxon>Pseudomonadati</taxon>
        <taxon>Pseudomonadota</taxon>
        <taxon>Betaproteobacteria</taxon>
        <taxon>Neisseriales</taxon>
        <taxon>Neisseriaceae</taxon>
        <taxon>Neisseria</taxon>
    </lineage>
</organism>
<dbReference type="Pfam" id="PF15657">
    <property type="entry name" value="Tox-HNH-EHHH"/>
    <property type="match status" value="1"/>
</dbReference>
<dbReference type="InterPro" id="IPR049271">
    <property type="entry name" value="DUF6862"/>
</dbReference>